<dbReference type="InterPro" id="IPR039297">
    <property type="entry name" value="COX7a"/>
</dbReference>
<dbReference type="OrthoDB" id="5511599at2759"/>
<protein>
    <recommendedName>
        <fullName evidence="8">Cytochrome c oxidase assembly factor 3</fullName>
    </recommendedName>
</protein>
<sequence length="64" mass="7230">MLLVDIFTEPNHVIERQKFYQSSTLPIYLRAPRSRLYIGAFSVGFVAAMGGTSFMIYNLIKGKA</sequence>
<feature type="transmembrane region" description="Helical" evidence="5">
    <location>
        <begin position="36"/>
        <end position="60"/>
    </location>
</feature>
<evidence type="ECO:0000313" key="7">
    <source>
        <dbReference type="Proteomes" id="UP000054097"/>
    </source>
</evidence>
<keyword evidence="4 5" id="KW-0472">Membrane</keyword>
<evidence type="ECO:0008006" key="8">
    <source>
        <dbReference type="Google" id="ProtNLM"/>
    </source>
</evidence>
<keyword evidence="3" id="KW-0496">Mitochondrion</keyword>
<evidence type="ECO:0000256" key="2">
    <source>
        <dbReference type="ARBA" id="ARBA00022792"/>
    </source>
</evidence>
<dbReference type="HOGENOM" id="CLU_169147_3_0_1"/>
<keyword evidence="5" id="KW-1133">Transmembrane helix</keyword>
<dbReference type="AlphaFoldDB" id="A0A0C2W663"/>
<evidence type="ECO:0000256" key="3">
    <source>
        <dbReference type="ARBA" id="ARBA00023128"/>
    </source>
</evidence>
<keyword evidence="5" id="KW-0812">Transmembrane</keyword>
<evidence type="ECO:0000256" key="4">
    <source>
        <dbReference type="ARBA" id="ARBA00023136"/>
    </source>
</evidence>
<reference evidence="7" key="2">
    <citation type="submission" date="2015-01" db="EMBL/GenBank/DDBJ databases">
        <title>Evolutionary Origins and Diversification of the Mycorrhizal Mutualists.</title>
        <authorList>
            <consortium name="DOE Joint Genome Institute"/>
            <consortium name="Mycorrhizal Genomics Consortium"/>
            <person name="Kohler A."/>
            <person name="Kuo A."/>
            <person name="Nagy L.G."/>
            <person name="Floudas D."/>
            <person name="Copeland A."/>
            <person name="Barry K.W."/>
            <person name="Cichocki N."/>
            <person name="Veneault-Fourrey C."/>
            <person name="LaButti K."/>
            <person name="Lindquist E.A."/>
            <person name="Lipzen A."/>
            <person name="Lundell T."/>
            <person name="Morin E."/>
            <person name="Murat C."/>
            <person name="Riley R."/>
            <person name="Ohm R."/>
            <person name="Sun H."/>
            <person name="Tunlid A."/>
            <person name="Henrissat B."/>
            <person name="Grigoriev I.V."/>
            <person name="Hibbett D.S."/>
            <person name="Martin F."/>
        </authorList>
    </citation>
    <scope>NUCLEOTIDE SEQUENCE [LARGE SCALE GENOMIC DNA]</scope>
    <source>
        <strain evidence="7">MAFF 305830</strain>
    </source>
</reference>
<dbReference type="Proteomes" id="UP000054097">
    <property type="component" value="Unassembled WGS sequence"/>
</dbReference>
<dbReference type="Pfam" id="PF02238">
    <property type="entry name" value="COX7a"/>
    <property type="match status" value="1"/>
</dbReference>
<dbReference type="STRING" id="933852.A0A0C2W663"/>
<proteinExistence type="predicted"/>
<keyword evidence="2" id="KW-0999">Mitochondrion inner membrane</keyword>
<comment type="subcellular location">
    <subcellularLocation>
        <location evidence="1">Mitochondrion inner membrane</location>
    </subcellularLocation>
</comment>
<keyword evidence="7" id="KW-1185">Reference proteome</keyword>
<dbReference type="GO" id="GO:0005743">
    <property type="term" value="C:mitochondrial inner membrane"/>
    <property type="evidence" value="ECO:0007669"/>
    <property type="project" value="UniProtKB-SubCell"/>
</dbReference>
<evidence type="ECO:0000256" key="5">
    <source>
        <dbReference type="SAM" id="Phobius"/>
    </source>
</evidence>
<evidence type="ECO:0000256" key="1">
    <source>
        <dbReference type="ARBA" id="ARBA00004273"/>
    </source>
</evidence>
<reference evidence="6 7" key="1">
    <citation type="submission" date="2014-04" db="EMBL/GenBank/DDBJ databases">
        <authorList>
            <consortium name="DOE Joint Genome Institute"/>
            <person name="Kuo A."/>
            <person name="Zuccaro A."/>
            <person name="Kohler A."/>
            <person name="Nagy L.G."/>
            <person name="Floudas D."/>
            <person name="Copeland A."/>
            <person name="Barry K.W."/>
            <person name="Cichocki N."/>
            <person name="Veneault-Fourrey C."/>
            <person name="LaButti K."/>
            <person name="Lindquist E.A."/>
            <person name="Lipzen A."/>
            <person name="Lundell T."/>
            <person name="Morin E."/>
            <person name="Murat C."/>
            <person name="Sun H."/>
            <person name="Tunlid A."/>
            <person name="Henrissat B."/>
            <person name="Grigoriev I.V."/>
            <person name="Hibbett D.S."/>
            <person name="Martin F."/>
            <person name="Nordberg H.P."/>
            <person name="Cantor M.N."/>
            <person name="Hua S.X."/>
        </authorList>
    </citation>
    <scope>NUCLEOTIDE SEQUENCE [LARGE SCALE GENOMIC DNA]</scope>
    <source>
        <strain evidence="6 7">MAFF 305830</strain>
    </source>
</reference>
<dbReference type="EMBL" id="KN824367">
    <property type="protein sequence ID" value="KIM21943.1"/>
    <property type="molecule type" value="Genomic_DNA"/>
</dbReference>
<organism evidence="6 7">
    <name type="scientific">Serendipita vermifera MAFF 305830</name>
    <dbReference type="NCBI Taxonomy" id="933852"/>
    <lineage>
        <taxon>Eukaryota</taxon>
        <taxon>Fungi</taxon>
        <taxon>Dikarya</taxon>
        <taxon>Basidiomycota</taxon>
        <taxon>Agaricomycotina</taxon>
        <taxon>Agaricomycetes</taxon>
        <taxon>Sebacinales</taxon>
        <taxon>Serendipitaceae</taxon>
        <taxon>Serendipita</taxon>
    </lineage>
</organism>
<gene>
    <name evidence="6" type="ORF">M408DRAFT_298502</name>
</gene>
<name>A0A0C2W663_SERVB</name>
<accession>A0A0C2W663</accession>
<evidence type="ECO:0000313" key="6">
    <source>
        <dbReference type="EMBL" id="KIM21943.1"/>
    </source>
</evidence>